<evidence type="ECO:0000313" key="3">
    <source>
        <dbReference type="Proteomes" id="UP000011131"/>
    </source>
</evidence>
<dbReference type="STRING" id="1278073.MYSTI_01532"/>
<dbReference type="InterPro" id="IPR011990">
    <property type="entry name" value="TPR-like_helical_dom_sf"/>
</dbReference>
<dbReference type="KEGG" id="msd:MYSTI_01532"/>
<name>L7U5L3_MYXSD</name>
<dbReference type="AlphaFoldDB" id="L7U5L3"/>
<dbReference type="Proteomes" id="UP000011131">
    <property type="component" value="Chromosome"/>
</dbReference>
<gene>
    <name evidence="2" type="ordered locus">MYSTI_01532</name>
</gene>
<evidence type="ECO:0008006" key="4">
    <source>
        <dbReference type="Google" id="ProtNLM"/>
    </source>
</evidence>
<keyword evidence="3" id="KW-1185">Reference proteome</keyword>
<feature type="transmembrane region" description="Helical" evidence="1">
    <location>
        <begin position="6"/>
        <end position="25"/>
    </location>
</feature>
<dbReference type="HOGENOM" id="CLU_1128122_0_0_7"/>
<dbReference type="PATRIC" id="fig|1278073.3.peg.1585"/>
<keyword evidence="1" id="KW-0472">Membrane</keyword>
<evidence type="ECO:0000256" key="1">
    <source>
        <dbReference type="SAM" id="Phobius"/>
    </source>
</evidence>
<accession>L7U5L3</accession>
<dbReference type="SUPFAM" id="SSF48452">
    <property type="entry name" value="TPR-like"/>
    <property type="match status" value="1"/>
</dbReference>
<organism evidence="2 3">
    <name type="scientific">Myxococcus stipitatus (strain DSM 14675 / JCM 12634 / Mx s8)</name>
    <dbReference type="NCBI Taxonomy" id="1278073"/>
    <lineage>
        <taxon>Bacteria</taxon>
        <taxon>Pseudomonadati</taxon>
        <taxon>Myxococcota</taxon>
        <taxon>Myxococcia</taxon>
        <taxon>Myxococcales</taxon>
        <taxon>Cystobacterineae</taxon>
        <taxon>Myxococcaceae</taxon>
        <taxon>Myxococcus</taxon>
    </lineage>
</organism>
<protein>
    <recommendedName>
        <fullName evidence="4">Tetratricopeptide repeat protein</fullName>
    </recommendedName>
</protein>
<keyword evidence="1" id="KW-0812">Transmembrane</keyword>
<proteinExistence type="predicted"/>
<dbReference type="Gene3D" id="1.25.40.10">
    <property type="entry name" value="Tetratricopeptide repeat domain"/>
    <property type="match status" value="1"/>
</dbReference>
<sequence>MPRPQDGAVGWGEVALLLILFVGLVRYMSWRFQKWEGLLVQGSALLAAGDLGDARRVIEESARYALRAPEQVLTRVHLGCCALFQGGVDTARSELLALSRWWRTKEVPDVYAAAPEMLAACLALQGDMGEARRWLEVAHRRRRPGAANISLGEVLILCREGRYSAAVKLVDDRLDVLAKSQVHVRKLLVVLRTFSLDALAAEGGAAVAGPGDLESIRPGEFSYLGSQWPAMEVFLRARGLGAKEAA</sequence>
<reference evidence="2 3" key="1">
    <citation type="journal article" date="2013" name="Genome Announc.">
        <title>Complete genome sequence of Myxococcus stipitatus strain DSM 14675, a fruiting myxobacterium.</title>
        <authorList>
            <person name="Huntley S."/>
            <person name="Kneip S."/>
            <person name="Treuner-Lange A."/>
            <person name="Sogaard-Andersen L."/>
        </authorList>
    </citation>
    <scope>NUCLEOTIDE SEQUENCE [LARGE SCALE GENOMIC DNA]</scope>
    <source>
        <strain evidence="3">DSM 14675 / JCM 12634 / Mx s8</strain>
    </source>
</reference>
<keyword evidence="1" id="KW-1133">Transmembrane helix</keyword>
<evidence type="ECO:0000313" key="2">
    <source>
        <dbReference type="EMBL" id="AGC42872.1"/>
    </source>
</evidence>
<dbReference type="EMBL" id="CP004025">
    <property type="protein sequence ID" value="AGC42872.1"/>
    <property type="molecule type" value="Genomic_DNA"/>
</dbReference>